<proteinExistence type="predicted"/>
<organism evidence="2 3">
    <name type="scientific">Vibrio cholerae</name>
    <dbReference type="NCBI Taxonomy" id="666"/>
    <lineage>
        <taxon>Bacteria</taxon>
        <taxon>Pseudomonadati</taxon>
        <taxon>Pseudomonadota</taxon>
        <taxon>Gammaproteobacteria</taxon>
        <taxon>Vibrionales</taxon>
        <taxon>Vibrionaceae</taxon>
        <taxon>Vibrio</taxon>
    </lineage>
</organism>
<feature type="compositionally biased region" description="Polar residues" evidence="1">
    <location>
        <begin position="1"/>
        <end position="13"/>
    </location>
</feature>
<dbReference type="AlphaFoldDB" id="A0A655XBI3"/>
<evidence type="ECO:0000313" key="3">
    <source>
        <dbReference type="Proteomes" id="UP000046067"/>
    </source>
</evidence>
<feature type="compositionally biased region" description="Basic and acidic residues" evidence="1">
    <location>
        <begin position="59"/>
        <end position="77"/>
    </location>
</feature>
<evidence type="ECO:0000256" key="1">
    <source>
        <dbReference type="SAM" id="MobiDB-lite"/>
    </source>
</evidence>
<reference evidence="2 3" key="1">
    <citation type="submission" date="2015-07" db="EMBL/GenBank/DDBJ databases">
        <authorList>
            <consortium name="Pathogen Informatics"/>
        </authorList>
    </citation>
    <scope>NUCLEOTIDE SEQUENCE [LARGE SCALE GENOMIC DNA]</scope>
    <source>
        <strain evidence="2 3">A325</strain>
    </source>
</reference>
<evidence type="ECO:0000313" key="2">
    <source>
        <dbReference type="EMBL" id="CSC08039.1"/>
    </source>
</evidence>
<name>A0A655XBI3_VIBCL</name>
<protein>
    <submittedName>
        <fullName evidence="2">Uncharacterized protein</fullName>
    </submittedName>
</protein>
<feature type="region of interest" description="Disordered" evidence="1">
    <location>
        <begin position="1"/>
        <end position="31"/>
    </location>
</feature>
<accession>A0A655XBI3</accession>
<sequence length="252" mass="28330">MNINNISSISTTYAVGEAQTDPNHGKLDVKSVKQGTDVLPTVSRKTSFLSKIKSSPNGYKEKSPELVKEKASQERQQRSRLSSIESACAKSFNDLPDDIKVSGMKQHFLSYAASIMDREFSLICSQSENGKQSVEEHKNAIRIDLIKWLSFDLSNKDPKEIWASSANKSHIENGLRNTVDSLKSPGLERASKEERHKAKQFDYQALTDVSNKLLDKFNQLSDTPLRSSDNQVISSRSVERQVYKLLDKYIGN</sequence>
<dbReference type="RefSeq" id="WP_053033561.1">
    <property type="nucleotide sequence ID" value="NZ_CWSO01000001.1"/>
</dbReference>
<gene>
    <name evidence="2" type="ORF">ERS013201_01718</name>
</gene>
<dbReference type="EMBL" id="CWQJ01000009">
    <property type="protein sequence ID" value="CSC08039.1"/>
    <property type="molecule type" value="Genomic_DNA"/>
</dbReference>
<feature type="region of interest" description="Disordered" evidence="1">
    <location>
        <begin position="53"/>
        <end position="82"/>
    </location>
</feature>
<dbReference type="Proteomes" id="UP000046067">
    <property type="component" value="Unassembled WGS sequence"/>
</dbReference>